<evidence type="ECO:0000256" key="1">
    <source>
        <dbReference type="SAM" id="MobiDB-lite"/>
    </source>
</evidence>
<evidence type="ECO:0000313" key="3">
    <source>
        <dbReference type="Proteomes" id="UP001262767"/>
    </source>
</evidence>
<proteinExistence type="predicted"/>
<evidence type="ECO:0000313" key="2">
    <source>
        <dbReference type="EMBL" id="MDR6629517.1"/>
    </source>
</evidence>
<accession>A0AAW8LLL4</accession>
<organism evidence="2 3">
    <name type="scientific">Acinetobacter lwoffii</name>
    <dbReference type="NCBI Taxonomy" id="28090"/>
    <lineage>
        <taxon>Bacteria</taxon>
        <taxon>Pseudomonadati</taxon>
        <taxon>Pseudomonadota</taxon>
        <taxon>Gammaproteobacteria</taxon>
        <taxon>Moraxellales</taxon>
        <taxon>Moraxellaceae</taxon>
        <taxon>Acinetobacter</taxon>
    </lineage>
</organism>
<comment type="caution">
    <text evidence="2">The sequence shown here is derived from an EMBL/GenBank/DDBJ whole genome shotgun (WGS) entry which is preliminary data.</text>
</comment>
<dbReference type="EMBL" id="JAVDSC010000005">
    <property type="protein sequence ID" value="MDR6629517.1"/>
    <property type="molecule type" value="Genomic_DNA"/>
</dbReference>
<sequence length="49" mass="5690">MLKKSSFEMIRMTLQQSGIHIVQPSTSTHHPSERARLIGKPRFHFEPSE</sequence>
<protein>
    <recommendedName>
        <fullName evidence="4">Type II toxin-antitoxin system HicA family toxin</fullName>
    </recommendedName>
</protein>
<reference evidence="2" key="1">
    <citation type="submission" date="2023-07" db="EMBL/GenBank/DDBJ databases">
        <title>Sorghum-associated microbial communities from plants grown in Nebraska, USA.</title>
        <authorList>
            <person name="Schachtman D."/>
        </authorList>
    </citation>
    <scope>NUCLEOTIDE SEQUENCE</scope>
    <source>
        <strain evidence="2">BE44</strain>
    </source>
</reference>
<name>A0AAW8LLL4_ACILW</name>
<dbReference type="Proteomes" id="UP001262767">
    <property type="component" value="Unassembled WGS sequence"/>
</dbReference>
<evidence type="ECO:0008006" key="4">
    <source>
        <dbReference type="Google" id="ProtNLM"/>
    </source>
</evidence>
<dbReference type="AlphaFoldDB" id="A0AAW8LLL4"/>
<feature type="region of interest" description="Disordered" evidence="1">
    <location>
        <begin position="21"/>
        <end position="49"/>
    </location>
</feature>
<gene>
    <name evidence="2" type="ORF">J2X86_001558</name>
</gene>